<dbReference type="Gene3D" id="3.30.200.20">
    <property type="entry name" value="Phosphorylase Kinase, domain 1"/>
    <property type="match status" value="1"/>
</dbReference>
<organism evidence="4 5">
    <name type="scientific">Coemansia asiatica</name>
    <dbReference type="NCBI Taxonomy" id="1052880"/>
    <lineage>
        <taxon>Eukaryota</taxon>
        <taxon>Fungi</taxon>
        <taxon>Fungi incertae sedis</taxon>
        <taxon>Zoopagomycota</taxon>
        <taxon>Kickxellomycotina</taxon>
        <taxon>Kickxellomycetes</taxon>
        <taxon>Kickxellales</taxon>
        <taxon>Kickxellaceae</taxon>
        <taxon>Coemansia</taxon>
    </lineage>
</organism>
<dbReference type="PANTHER" id="PTHR22603">
    <property type="entry name" value="CHOLINE/ETHANOALAMINE KINASE"/>
    <property type="match status" value="1"/>
</dbReference>
<comment type="similarity">
    <text evidence="2">Belongs to the choline/ethanolamine kinase family.</text>
</comment>
<dbReference type="CDD" id="cd05157">
    <property type="entry name" value="ETNK_euk"/>
    <property type="match status" value="1"/>
</dbReference>
<evidence type="ECO:0000256" key="2">
    <source>
        <dbReference type="ARBA" id="ARBA00038211"/>
    </source>
</evidence>
<dbReference type="PANTHER" id="PTHR22603:SF66">
    <property type="entry name" value="ETHANOLAMINE KINASE"/>
    <property type="match status" value="1"/>
</dbReference>
<proteinExistence type="inferred from homology"/>
<evidence type="ECO:0000256" key="1">
    <source>
        <dbReference type="ARBA" id="ARBA00037883"/>
    </source>
</evidence>
<comment type="pathway">
    <text evidence="1">Phospholipid metabolism; phosphatidylethanolamine biosynthesis; phosphatidylethanolamine from ethanolamine: step 1/3.</text>
</comment>
<dbReference type="GO" id="GO:0006646">
    <property type="term" value="P:phosphatidylethanolamine biosynthetic process"/>
    <property type="evidence" value="ECO:0007669"/>
    <property type="project" value="TreeGrafter"/>
</dbReference>
<dbReference type="InterPro" id="IPR011009">
    <property type="entry name" value="Kinase-like_dom_sf"/>
</dbReference>
<dbReference type="Proteomes" id="UP001145021">
    <property type="component" value="Unassembled WGS sequence"/>
</dbReference>
<dbReference type="GO" id="GO:0005737">
    <property type="term" value="C:cytoplasm"/>
    <property type="evidence" value="ECO:0007669"/>
    <property type="project" value="TreeGrafter"/>
</dbReference>
<dbReference type="Gene3D" id="3.90.1200.10">
    <property type="match status" value="1"/>
</dbReference>
<gene>
    <name evidence="4" type="ORF">LPJ64_002069</name>
</gene>
<evidence type="ECO:0000313" key="5">
    <source>
        <dbReference type="Proteomes" id="UP001145021"/>
    </source>
</evidence>
<evidence type="ECO:0000313" key="4">
    <source>
        <dbReference type="EMBL" id="KAJ1646474.1"/>
    </source>
</evidence>
<sequence>MTNTNTNNSNDELGHSNSSSSTDLLKSIPFFAFEVNHDSLFEDSKALLAQVFPEWSAEDLLMTQCKDGITNKLIQCANKRVGTTVLIRAYGKHTEVIIDRNQELINMAALTRLGMCPPLYARFQNGLVYGYIPGTVPKPEEMGNSQWAPLIAKRLAEWGQVQLPSDHSPQLFPILRRWMQDIPQTYANKRANDIFHKNFSHRALADELDFLHDLLLKVESPAVFSHNDLLSGNIIMSETKDKVSFIDYEYATYNYRGFDIANHFNEYAGFECDYSRYPAKEAQLEWFKVYLGQANLDSSPESLEKMYVEVCHFQLASHFYWGVWGLVQASISDIDFDYMDYARMRFEEYYKNKAQLLNWLYDNETKK</sequence>
<dbReference type="EMBL" id="JANBOH010000060">
    <property type="protein sequence ID" value="KAJ1646474.1"/>
    <property type="molecule type" value="Genomic_DNA"/>
</dbReference>
<evidence type="ECO:0000256" key="3">
    <source>
        <dbReference type="ARBA" id="ARBA00038874"/>
    </source>
</evidence>
<comment type="caution">
    <text evidence="4">The sequence shown here is derived from an EMBL/GenBank/DDBJ whole genome shotgun (WGS) entry which is preliminary data.</text>
</comment>
<accession>A0A9W8CKW9</accession>
<dbReference type="GO" id="GO:0004305">
    <property type="term" value="F:ethanolamine kinase activity"/>
    <property type="evidence" value="ECO:0007669"/>
    <property type="project" value="UniProtKB-EC"/>
</dbReference>
<protein>
    <recommendedName>
        <fullName evidence="3">ethanolamine kinase</fullName>
        <ecNumber evidence="3">2.7.1.82</ecNumber>
    </recommendedName>
</protein>
<reference evidence="4" key="1">
    <citation type="submission" date="2022-07" db="EMBL/GenBank/DDBJ databases">
        <title>Phylogenomic reconstructions and comparative analyses of Kickxellomycotina fungi.</title>
        <authorList>
            <person name="Reynolds N.K."/>
            <person name="Stajich J.E."/>
            <person name="Barry K."/>
            <person name="Grigoriev I.V."/>
            <person name="Crous P."/>
            <person name="Smith M.E."/>
        </authorList>
    </citation>
    <scope>NUCLEOTIDE SEQUENCE</scope>
    <source>
        <strain evidence="4">NBRC 105413</strain>
    </source>
</reference>
<dbReference type="EC" id="2.7.1.82" evidence="3"/>
<name>A0A9W8CKW9_9FUNG</name>
<dbReference type="AlphaFoldDB" id="A0A9W8CKW9"/>
<keyword evidence="5" id="KW-1185">Reference proteome</keyword>
<dbReference type="Pfam" id="PF01633">
    <property type="entry name" value="Choline_kinase"/>
    <property type="match status" value="1"/>
</dbReference>
<dbReference type="SUPFAM" id="SSF56112">
    <property type="entry name" value="Protein kinase-like (PK-like)"/>
    <property type="match status" value="1"/>
</dbReference>